<feature type="compositionally biased region" description="Low complexity" evidence="1">
    <location>
        <begin position="23"/>
        <end position="36"/>
    </location>
</feature>
<sequence>MHSLNRPQVEDPRYFGSYSKLHPFQFQPPASAQQRAAKGHQLKNLGEHAHHQAELQLLPQHLNSITGPLPINTAIDNHPDSTPALGARVTPASCSSCVIKLQPRLHPRRQFHQVFFFGK</sequence>
<proteinExistence type="predicted"/>
<accession>A0AAD3SX76</accession>
<comment type="caution">
    <text evidence="2">The sequence shown here is derived from an EMBL/GenBank/DDBJ whole genome shotgun (WGS) entry which is preliminary data.</text>
</comment>
<protein>
    <submittedName>
        <fullName evidence="2">Uncharacterized protein</fullName>
    </submittedName>
</protein>
<dbReference type="EMBL" id="BSYO01000019">
    <property type="protein sequence ID" value="GMH18536.1"/>
    <property type="molecule type" value="Genomic_DNA"/>
</dbReference>
<feature type="region of interest" description="Disordered" evidence="1">
    <location>
        <begin position="20"/>
        <end position="48"/>
    </location>
</feature>
<dbReference type="Proteomes" id="UP001279734">
    <property type="component" value="Unassembled WGS sequence"/>
</dbReference>
<gene>
    <name evidence="2" type="ORF">Nepgr_020377</name>
</gene>
<organism evidence="2 3">
    <name type="scientific">Nepenthes gracilis</name>
    <name type="common">Slender pitcher plant</name>
    <dbReference type="NCBI Taxonomy" id="150966"/>
    <lineage>
        <taxon>Eukaryota</taxon>
        <taxon>Viridiplantae</taxon>
        <taxon>Streptophyta</taxon>
        <taxon>Embryophyta</taxon>
        <taxon>Tracheophyta</taxon>
        <taxon>Spermatophyta</taxon>
        <taxon>Magnoliopsida</taxon>
        <taxon>eudicotyledons</taxon>
        <taxon>Gunneridae</taxon>
        <taxon>Pentapetalae</taxon>
        <taxon>Caryophyllales</taxon>
        <taxon>Nepenthaceae</taxon>
        <taxon>Nepenthes</taxon>
    </lineage>
</organism>
<keyword evidence="3" id="KW-1185">Reference proteome</keyword>
<evidence type="ECO:0000256" key="1">
    <source>
        <dbReference type="SAM" id="MobiDB-lite"/>
    </source>
</evidence>
<dbReference type="AlphaFoldDB" id="A0AAD3SX76"/>
<reference evidence="2" key="1">
    <citation type="submission" date="2023-05" db="EMBL/GenBank/DDBJ databases">
        <title>Nepenthes gracilis genome sequencing.</title>
        <authorList>
            <person name="Fukushima K."/>
        </authorList>
    </citation>
    <scope>NUCLEOTIDE SEQUENCE</scope>
    <source>
        <strain evidence="2">SING2019-196</strain>
    </source>
</reference>
<evidence type="ECO:0000313" key="3">
    <source>
        <dbReference type="Proteomes" id="UP001279734"/>
    </source>
</evidence>
<name>A0AAD3SX76_NEPGR</name>
<evidence type="ECO:0000313" key="2">
    <source>
        <dbReference type="EMBL" id="GMH18536.1"/>
    </source>
</evidence>